<dbReference type="EMBL" id="SRPS01000841">
    <property type="protein sequence ID" value="KAG5954351.1"/>
    <property type="molecule type" value="Genomic_DNA"/>
</dbReference>
<evidence type="ECO:0000313" key="3">
    <source>
        <dbReference type="Proteomes" id="UP000784919"/>
    </source>
</evidence>
<comment type="caution">
    <text evidence="2">The sequence shown here is derived from an EMBL/GenBank/DDBJ whole genome shotgun (WGS) entry which is preliminary data.</text>
</comment>
<gene>
    <name evidence="2" type="ORF">E4U56_007974</name>
</gene>
<evidence type="ECO:0000256" key="1">
    <source>
        <dbReference type="SAM" id="MobiDB-lite"/>
    </source>
</evidence>
<dbReference type="Proteomes" id="UP000784919">
    <property type="component" value="Unassembled WGS sequence"/>
</dbReference>
<protein>
    <submittedName>
        <fullName evidence="2">Uncharacterized protein</fullName>
    </submittedName>
</protein>
<proteinExistence type="predicted"/>
<reference evidence="2" key="1">
    <citation type="journal article" date="2020" name="bioRxiv">
        <title>Whole genome comparisons of ergot fungi reveals the divergence and evolution of species within the genus Claviceps are the result of varying mechanisms driving genome evolution and host range expansion.</title>
        <authorList>
            <person name="Wyka S.A."/>
            <person name="Mondo S.J."/>
            <person name="Liu M."/>
            <person name="Dettman J."/>
            <person name="Nalam V."/>
            <person name="Broders K.D."/>
        </authorList>
    </citation>
    <scope>NUCLEOTIDE SEQUENCE</scope>
    <source>
        <strain evidence="2">CCC 1102</strain>
    </source>
</reference>
<sequence>MSALAIARRLGREALPARPAVRKIHRHLFFVRSILVSRVLDLWRRRFGSRAPAGGESEDSEDGFSVISEVSGSEDNVGDWGLEDRASARR</sequence>
<accession>A0A9P7MLM0</accession>
<evidence type="ECO:0000313" key="2">
    <source>
        <dbReference type="EMBL" id="KAG5954351.1"/>
    </source>
</evidence>
<organism evidence="2 3">
    <name type="scientific">Claviceps arundinis</name>
    <dbReference type="NCBI Taxonomy" id="1623583"/>
    <lineage>
        <taxon>Eukaryota</taxon>
        <taxon>Fungi</taxon>
        <taxon>Dikarya</taxon>
        <taxon>Ascomycota</taxon>
        <taxon>Pezizomycotina</taxon>
        <taxon>Sordariomycetes</taxon>
        <taxon>Hypocreomycetidae</taxon>
        <taxon>Hypocreales</taxon>
        <taxon>Clavicipitaceae</taxon>
        <taxon>Claviceps</taxon>
    </lineage>
</organism>
<feature type="region of interest" description="Disordered" evidence="1">
    <location>
        <begin position="49"/>
        <end position="90"/>
    </location>
</feature>
<dbReference type="AlphaFoldDB" id="A0A9P7MLM0"/>
<name>A0A9P7MLM0_9HYPO</name>